<dbReference type="Gene3D" id="1.50.10.10">
    <property type="match status" value="1"/>
</dbReference>
<dbReference type="InterPro" id="IPR013737">
    <property type="entry name" value="Bac_rhamnosid_N"/>
</dbReference>
<dbReference type="EC" id="3.2.1.40" evidence="2"/>
<dbReference type="RefSeq" id="WP_285622105.1">
    <property type="nucleotide sequence ID" value="NZ_BSTJ01000004.1"/>
</dbReference>
<dbReference type="InterPro" id="IPR008902">
    <property type="entry name" value="Rhamnosid_concanavalin"/>
</dbReference>
<dbReference type="Gene3D" id="2.60.420.10">
    <property type="entry name" value="Maltose phosphorylase, domain 3"/>
    <property type="match status" value="1"/>
</dbReference>
<dbReference type="InterPro" id="IPR035396">
    <property type="entry name" value="Bac_rhamnosid6H"/>
</dbReference>
<evidence type="ECO:0000256" key="1">
    <source>
        <dbReference type="ARBA" id="ARBA00001445"/>
    </source>
</evidence>
<proteinExistence type="predicted"/>
<dbReference type="PANTHER" id="PTHR33307:SF6">
    <property type="entry name" value="ALPHA-RHAMNOSIDASE (EUROFUNG)-RELATED"/>
    <property type="match status" value="1"/>
</dbReference>
<evidence type="ECO:0000256" key="2">
    <source>
        <dbReference type="ARBA" id="ARBA00012652"/>
    </source>
</evidence>
<name>A0A9W6RJY7_9ACTN</name>
<dbReference type="Pfam" id="PF17389">
    <property type="entry name" value="Bac_rhamnosid6H"/>
    <property type="match status" value="1"/>
</dbReference>
<evidence type="ECO:0000259" key="5">
    <source>
        <dbReference type="Pfam" id="PF08531"/>
    </source>
</evidence>
<dbReference type="GO" id="GO:0030596">
    <property type="term" value="F:alpha-L-rhamnosidase activity"/>
    <property type="evidence" value="ECO:0007669"/>
    <property type="project" value="UniProtKB-EC"/>
</dbReference>
<evidence type="ECO:0000313" key="9">
    <source>
        <dbReference type="Proteomes" id="UP001165135"/>
    </source>
</evidence>
<dbReference type="EMBL" id="BSTJ01000004">
    <property type="protein sequence ID" value="GLY75265.1"/>
    <property type="molecule type" value="Genomic_DNA"/>
</dbReference>
<dbReference type="InterPro" id="IPR016007">
    <property type="entry name" value="Alpha_rhamnosid"/>
</dbReference>
<evidence type="ECO:0000259" key="6">
    <source>
        <dbReference type="Pfam" id="PF17389"/>
    </source>
</evidence>
<feature type="domain" description="Bacterial alpha-L-rhamnosidase N-terminal" evidence="5">
    <location>
        <begin position="163"/>
        <end position="333"/>
    </location>
</feature>
<accession>A0A9W6RJY7</accession>
<protein>
    <recommendedName>
        <fullName evidence="2">alpha-L-rhamnosidase</fullName>
        <ecNumber evidence="2">3.2.1.40</ecNumber>
    </recommendedName>
</protein>
<dbReference type="Pfam" id="PF25788">
    <property type="entry name" value="Ig_Rha78A_N"/>
    <property type="match status" value="1"/>
</dbReference>
<dbReference type="Gene3D" id="2.60.120.260">
    <property type="entry name" value="Galactose-binding domain-like"/>
    <property type="match status" value="2"/>
</dbReference>
<dbReference type="PANTHER" id="PTHR33307">
    <property type="entry name" value="ALPHA-RHAMNOSIDASE (EUROFUNG)"/>
    <property type="match status" value="1"/>
</dbReference>
<organism evidence="8 9">
    <name type="scientific">Actinoallomurus iriomotensis</name>
    <dbReference type="NCBI Taxonomy" id="478107"/>
    <lineage>
        <taxon>Bacteria</taxon>
        <taxon>Bacillati</taxon>
        <taxon>Actinomycetota</taxon>
        <taxon>Actinomycetes</taxon>
        <taxon>Streptosporangiales</taxon>
        <taxon>Thermomonosporaceae</taxon>
        <taxon>Actinoallomurus</taxon>
    </lineage>
</organism>
<evidence type="ECO:0000256" key="3">
    <source>
        <dbReference type="ARBA" id="ARBA00022801"/>
    </source>
</evidence>
<dbReference type="InterPro" id="IPR035398">
    <property type="entry name" value="Bac_rhamnosid_C"/>
</dbReference>
<feature type="domain" description="Alpha-L-rhamnosidase six-hairpin glycosidase" evidence="6">
    <location>
        <begin position="450"/>
        <end position="784"/>
    </location>
</feature>
<dbReference type="Pfam" id="PF17390">
    <property type="entry name" value="Bac_rhamnosid_C"/>
    <property type="match status" value="1"/>
</dbReference>
<feature type="domain" description="Alpha-L-rhamnosidase C-terminal" evidence="7">
    <location>
        <begin position="792"/>
        <end position="858"/>
    </location>
</feature>
<comment type="caution">
    <text evidence="8">The sequence shown here is derived from an EMBL/GenBank/DDBJ whole genome shotgun (WGS) entry which is preliminary data.</text>
</comment>
<dbReference type="InterPro" id="IPR008928">
    <property type="entry name" value="6-hairpin_glycosidase_sf"/>
</dbReference>
<keyword evidence="3" id="KW-0378">Hydrolase</keyword>
<feature type="domain" description="Alpha-L-rhamnosidase concanavalin-like" evidence="4">
    <location>
        <begin position="344"/>
        <end position="444"/>
    </location>
</feature>
<dbReference type="Proteomes" id="UP001165135">
    <property type="component" value="Unassembled WGS sequence"/>
</dbReference>
<evidence type="ECO:0000313" key="8">
    <source>
        <dbReference type="EMBL" id="GLY75265.1"/>
    </source>
</evidence>
<comment type="catalytic activity">
    <reaction evidence="1">
        <text>Hydrolysis of terminal non-reducing alpha-L-rhamnose residues in alpha-L-rhamnosides.</text>
        <dbReference type="EC" id="3.2.1.40"/>
    </reaction>
</comment>
<dbReference type="AlphaFoldDB" id="A0A9W6RJY7"/>
<dbReference type="SUPFAM" id="SSF48208">
    <property type="entry name" value="Six-hairpin glycosidases"/>
    <property type="match status" value="1"/>
</dbReference>
<dbReference type="Gene3D" id="2.60.40.10">
    <property type="entry name" value="Immunoglobulins"/>
    <property type="match status" value="1"/>
</dbReference>
<dbReference type="InterPro" id="IPR012341">
    <property type="entry name" value="6hp_glycosidase-like_sf"/>
</dbReference>
<dbReference type="GO" id="GO:0005975">
    <property type="term" value="P:carbohydrate metabolic process"/>
    <property type="evidence" value="ECO:0007669"/>
    <property type="project" value="InterPro"/>
</dbReference>
<dbReference type="Pfam" id="PF08531">
    <property type="entry name" value="Bac_rhamnosid_N"/>
    <property type="match status" value="1"/>
</dbReference>
<evidence type="ECO:0000259" key="7">
    <source>
        <dbReference type="Pfam" id="PF17390"/>
    </source>
</evidence>
<gene>
    <name evidence="8" type="ORF">Airi01_035320</name>
</gene>
<dbReference type="InterPro" id="IPR013783">
    <property type="entry name" value="Ig-like_fold"/>
</dbReference>
<dbReference type="PIRSF" id="PIRSF010631">
    <property type="entry name" value="A-rhamnsds"/>
    <property type="match status" value="1"/>
</dbReference>
<dbReference type="Pfam" id="PF05592">
    <property type="entry name" value="Bac_rhamnosid"/>
    <property type="match status" value="1"/>
</dbReference>
<sequence length="904" mass="99629">MRSLVPYGLACEFLDEPTTVDEPAPRLSWRLRSSRVADRQSAYRIRVTAEPATGSGGTGVWDTGRIESDATSAAYHGAALRPCTRYRWDVEVWNRDGRPDGHASSWFETGLLSPDGWAGAAWITRDENTLPLFEPPRDDHRTLNTRHLAPCLRLRRAFALPRRPARARLYASAQGVYRASVNGRPVSDAELEPGWSDYRDRVQYRAYDVTALVGEGANVLAALVGDGWWSGFVGFDPRRAGKIYGDRPAFVARLLVEFPDGERMWLGTDETWRESPGPVRHSDLLMGEFHDAREPHGGWDRPGFDDSGWPRAIVAGRDTTKLRAARAQPVRVTSRLPAVEVSARPDGTVIADLGQNIVGRVRLTVRGAEPGRHIVLRHAETLDPDGGLYTANLRRAEARDVYVCSGEPVEVYEPVFTCHGFRYVELSGYPGVPEPGDVVGAVLHSDTPWTGEFSCGDPDVERLHANIRWGQRGNFVSVPTDCPQRDERLGWLADAQVFLPTAARGADVAAFFAGWMEDVLAGQDEDGAFGDVAPKVSILREGAPGWGDAGVIVPWTLYRLYGDERILDRSFPAMTRWVEHIWRHNPDLVWRHRTGRHYGDWLQIGAETPREVLATAYFARSAELVGRAARVLGRPGDAARYEALAAEVRRVFADRFVGPDGRVHGDTQTGYLLALEFGLVPPELEQAAAGHLAADVEKHDHHLTTGFIGVSLLCPVLTRAGRADLAYALLHQDTFPSWLFSVRHGATTVWERWDGWTPDGGFQSANMNSLNHYSLGAVGDWLYGGVAGIGQAPDSAGYRHIVVRPRPGGRLTWASAAQETVRGRIESAWSLTDDRIALDVLVPPGEPATVHVPTTDPGTVLVDGRPAAERVEVLARHDGELVCAVPSGRHRLTAAWHPTHRRIP</sequence>
<reference evidence="8" key="1">
    <citation type="submission" date="2023-03" db="EMBL/GenBank/DDBJ databases">
        <title>Actinoallomurus iriomotensis NBRC 103681.</title>
        <authorList>
            <person name="Ichikawa N."/>
            <person name="Sato H."/>
            <person name="Tonouchi N."/>
        </authorList>
    </citation>
    <scope>NUCLEOTIDE SEQUENCE</scope>
    <source>
        <strain evidence="8">NBRC 103681</strain>
    </source>
</reference>
<evidence type="ECO:0000259" key="4">
    <source>
        <dbReference type="Pfam" id="PF05592"/>
    </source>
</evidence>